<accession>A0A1G7XYW5</accession>
<keyword evidence="4" id="KW-0949">S-adenosyl-L-methionine</keyword>
<dbReference type="EMBL" id="FNCV01000003">
    <property type="protein sequence ID" value="SDG89357.1"/>
    <property type="molecule type" value="Genomic_DNA"/>
</dbReference>
<sequence length="429" mass="47284">MTETSSRSLTAPSLEAAALEAALPPELTDGGLTGRLLGGLLRRWRVGSLSVTTPGGRTLSVRGAVHPQRHAHLDIHRWRAIRRLVLGGDLGLAEAYIDGDWSSPDLAGMLTLGLANRNALDGALEPPAPLRLWRLIRHRLNANSKTGSRRNIAAHYDLGNDFYRPWLDAGMQYSSALYRHQEDDLETAQAAKLAEIRRRLDVSPGAKVLEIGCGWGAVAEALTRDGAEVVGLTLSREQLAFARQRLERAGLAGRADLRLQDYRDADGQYDAIVSIEMIEAVGEEHWPTYFRVLAERLKPGASALIQAITIRDDEFEAYRSSPDFIQRHVFPGGMLPSPGILKAQAEAAGLGVAEPLLFGPSYARTLADWDRRFQAAWPKLDGLAPRNGRGRPLDTAFKRLWEYYFAYCIAGFSEGTIDVGLWRFTRPAD</sequence>
<name>A0A1G7XYW5_9PROT</name>
<dbReference type="InterPro" id="IPR050723">
    <property type="entry name" value="CFA/CMAS"/>
</dbReference>
<dbReference type="STRING" id="83401.SAMN05421742_103141"/>
<comment type="similarity">
    <text evidence="1">Belongs to the CFA/CMAS family.</text>
</comment>
<organism evidence="7 8">
    <name type="scientific">Roseospirillum parvum</name>
    <dbReference type="NCBI Taxonomy" id="83401"/>
    <lineage>
        <taxon>Bacteria</taxon>
        <taxon>Pseudomonadati</taxon>
        <taxon>Pseudomonadota</taxon>
        <taxon>Alphaproteobacteria</taxon>
        <taxon>Rhodospirillales</taxon>
        <taxon>Rhodospirillaceae</taxon>
        <taxon>Roseospirillum</taxon>
    </lineage>
</organism>
<keyword evidence="5" id="KW-0443">Lipid metabolism</keyword>
<dbReference type="PIRSF" id="PIRSF003085">
    <property type="entry name" value="CMAS"/>
    <property type="match status" value="1"/>
</dbReference>
<dbReference type="RefSeq" id="WP_092616867.1">
    <property type="nucleotide sequence ID" value="NZ_FNCV01000003.1"/>
</dbReference>
<evidence type="ECO:0000256" key="2">
    <source>
        <dbReference type="ARBA" id="ARBA00022603"/>
    </source>
</evidence>
<dbReference type="PANTHER" id="PTHR43667:SF2">
    <property type="entry name" value="FATTY ACID C-METHYL TRANSFERASE"/>
    <property type="match status" value="1"/>
</dbReference>
<reference evidence="8" key="1">
    <citation type="submission" date="2016-10" db="EMBL/GenBank/DDBJ databases">
        <authorList>
            <person name="Varghese N."/>
            <person name="Submissions S."/>
        </authorList>
    </citation>
    <scope>NUCLEOTIDE SEQUENCE [LARGE SCALE GENOMIC DNA]</scope>
    <source>
        <strain evidence="8">930I</strain>
    </source>
</reference>
<dbReference type="InterPro" id="IPR003333">
    <property type="entry name" value="CMAS"/>
</dbReference>
<dbReference type="AlphaFoldDB" id="A0A1G7XYW5"/>
<dbReference type="PANTHER" id="PTHR43667">
    <property type="entry name" value="CYCLOPROPANE-FATTY-ACYL-PHOSPHOLIPID SYNTHASE"/>
    <property type="match status" value="1"/>
</dbReference>
<dbReference type="OrthoDB" id="9782855at2"/>
<evidence type="ECO:0000313" key="8">
    <source>
        <dbReference type="Proteomes" id="UP000217076"/>
    </source>
</evidence>
<dbReference type="GO" id="GO:0008168">
    <property type="term" value="F:methyltransferase activity"/>
    <property type="evidence" value="ECO:0007669"/>
    <property type="project" value="UniProtKB-KW"/>
</dbReference>
<dbReference type="SUPFAM" id="SSF53335">
    <property type="entry name" value="S-adenosyl-L-methionine-dependent methyltransferases"/>
    <property type="match status" value="1"/>
</dbReference>
<dbReference type="Proteomes" id="UP000217076">
    <property type="component" value="Unassembled WGS sequence"/>
</dbReference>
<dbReference type="CDD" id="cd02440">
    <property type="entry name" value="AdoMet_MTases"/>
    <property type="match status" value="1"/>
</dbReference>
<dbReference type="GO" id="GO:0008610">
    <property type="term" value="P:lipid biosynthetic process"/>
    <property type="evidence" value="ECO:0007669"/>
    <property type="project" value="InterPro"/>
</dbReference>
<evidence type="ECO:0000256" key="5">
    <source>
        <dbReference type="ARBA" id="ARBA00023098"/>
    </source>
</evidence>
<evidence type="ECO:0000256" key="1">
    <source>
        <dbReference type="ARBA" id="ARBA00010815"/>
    </source>
</evidence>
<dbReference type="Gene3D" id="3.40.50.150">
    <property type="entry name" value="Vaccinia Virus protein VP39"/>
    <property type="match status" value="1"/>
</dbReference>
<protein>
    <submittedName>
        <fullName evidence="7">Cyclopropane-fatty-acyl-phospholipid synthase</fullName>
    </submittedName>
</protein>
<evidence type="ECO:0000256" key="6">
    <source>
        <dbReference type="PIRSR" id="PIRSR003085-1"/>
    </source>
</evidence>
<feature type="active site" evidence="6">
    <location>
        <position position="408"/>
    </location>
</feature>
<evidence type="ECO:0000256" key="3">
    <source>
        <dbReference type="ARBA" id="ARBA00022679"/>
    </source>
</evidence>
<proteinExistence type="inferred from homology"/>
<gene>
    <name evidence="7" type="ORF">SAMN05421742_103141</name>
</gene>
<evidence type="ECO:0000256" key="4">
    <source>
        <dbReference type="ARBA" id="ARBA00022691"/>
    </source>
</evidence>
<dbReference type="GO" id="GO:0032259">
    <property type="term" value="P:methylation"/>
    <property type="evidence" value="ECO:0007669"/>
    <property type="project" value="UniProtKB-KW"/>
</dbReference>
<dbReference type="InterPro" id="IPR029063">
    <property type="entry name" value="SAM-dependent_MTases_sf"/>
</dbReference>
<evidence type="ECO:0000313" key="7">
    <source>
        <dbReference type="EMBL" id="SDG89357.1"/>
    </source>
</evidence>
<keyword evidence="3" id="KW-0808">Transferase</keyword>
<keyword evidence="8" id="KW-1185">Reference proteome</keyword>
<keyword evidence="2" id="KW-0489">Methyltransferase</keyword>
<dbReference type="Pfam" id="PF02353">
    <property type="entry name" value="CMAS"/>
    <property type="match status" value="1"/>
</dbReference>